<feature type="compositionally biased region" description="Low complexity" evidence="5">
    <location>
        <begin position="874"/>
        <end position="886"/>
    </location>
</feature>
<dbReference type="FunFam" id="2.60.120.260:FF:000082">
    <property type="entry name" value="Sad1/UNC domain protein"/>
    <property type="match status" value="1"/>
</dbReference>
<dbReference type="GO" id="GO:0012505">
    <property type="term" value="C:endomembrane system"/>
    <property type="evidence" value="ECO:0007669"/>
    <property type="project" value="UniProtKB-SubCell"/>
</dbReference>
<dbReference type="PANTHER" id="PTHR12953">
    <property type="entry name" value="MEMBRANE PROTEIN CH1 RELATED"/>
    <property type="match status" value="1"/>
</dbReference>
<feature type="compositionally biased region" description="Basic and acidic residues" evidence="5">
    <location>
        <begin position="230"/>
        <end position="248"/>
    </location>
</feature>
<comment type="caution">
    <text evidence="8">The sequence shown here is derived from an EMBL/GenBank/DDBJ whole genome shotgun (WGS) entry which is preliminary data.</text>
</comment>
<evidence type="ECO:0000256" key="4">
    <source>
        <dbReference type="ARBA" id="ARBA00023136"/>
    </source>
</evidence>
<dbReference type="EMBL" id="PHWZ01000448">
    <property type="protein sequence ID" value="TEY39867.1"/>
    <property type="molecule type" value="Genomic_DNA"/>
</dbReference>
<dbReference type="PROSITE" id="PS51469">
    <property type="entry name" value="SUN"/>
    <property type="match status" value="1"/>
</dbReference>
<evidence type="ECO:0000256" key="3">
    <source>
        <dbReference type="ARBA" id="ARBA00022989"/>
    </source>
</evidence>
<feature type="region of interest" description="Disordered" evidence="5">
    <location>
        <begin position="918"/>
        <end position="1024"/>
    </location>
</feature>
<dbReference type="PANTHER" id="PTHR12953:SF0">
    <property type="entry name" value="SUN DOMAIN-CONTAINING OSSIFICATION FACTOR"/>
    <property type="match status" value="1"/>
</dbReference>
<feature type="compositionally biased region" description="Polar residues" evidence="5">
    <location>
        <begin position="994"/>
        <end position="1010"/>
    </location>
</feature>
<dbReference type="AlphaFoldDB" id="A0A4Y8CN33"/>
<feature type="compositionally biased region" description="Low complexity" evidence="5">
    <location>
        <begin position="602"/>
        <end position="615"/>
    </location>
</feature>
<feature type="region of interest" description="Disordered" evidence="5">
    <location>
        <begin position="823"/>
        <end position="888"/>
    </location>
</feature>
<keyword evidence="4" id="KW-0472">Membrane</keyword>
<dbReference type="GO" id="GO:0005737">
    <property type="term" value="C:cytoplasm"/>
    <property type="evidence" value="ECO:0007669"/>
    <property type="project" value="TreeGrafter"/>
</dbReference>
<feature type="compositionally biased region" description="Basic and acidic residues" evidence="5">
    <location>
        <begin position="938"/>
        <end position="948"/>
    </location>
</feature>
<comment type="subcellular location">
    <subcellularLocation>
        <location evidence="1">Endomembrane system</location>
    </subcellularLocation>
</comment>
<feature type="domain" description="SUN" evidence="7">
    <location>
        <begin position="239"/>
        <end position="410"/>
    </location>
</feature>
<dbReference type="Gene3D" id="2.60.120.260">
    <property type="entry name" value="Galactose-binding domain-like"/>
    <property type="match status" value="1"/>
</dbReference>
<feature type="region of interest" description="Disordered" evidence="5">
    <location>
        <begin position="175"/>
        <end position="261"/>
    </location>
</feature>
<feature type="compositionally biased region" description="Polar residues" evidence="5">
    <location>
        <begin position="565"/>
        <end position="576"/>
    </location>
</feature>
<feature type="compositionally biased region" description="Polar residues" evidence="5">
    <location>
        <begin position="918"/>
        <end position="935"/>
    </location>
</feature>
<evidence type="ECO:0000256" key="6">
    <source>
        <dbReference type="SAM" id="SignalP"/>
    </source>
</evidence>
<keyword evidence="9" id="KW-1185">Reference proteome</keyword>
<evidence type="ECO:0000256" key="5">
    <source>
        <dbReference type="SAM" id="MobiDB-lite"/>
    </source>
</evidence>
<dbReference type="GO" id="GO:0016020">
    <property type="term" value="C:membrane"/>
    <property type="evidence" value="ECO:0007669"/>
    <property type="project" value="InterPro"/>
</dbReference>
<dbReference type="InterPro" id="IPR045120">
    <property type="entry name" value="Suco/Slp1-like"/>
</dbReference>
<evidence type="ECO:0000256" key="1">
    <source>
        <dbReference type="ARBA" id="ARBA00004308"/>
    </source>
</evidence>
<dbReference type="InterPro" id="IPR008979">
    <property type="entry name" value="Galactose-bd-like_sf"/>
</dbReference>
<feature type="chain" id="PRO_5021491727" description="SUN domain-containing protein" evidence="6">
    <location>
        <begin position="28"/>
        <end position="1024"/>
    </location>
</feature>
<dbReference type="Proteomes" id="UP000297299">
    <property type="component" value="Unassembled WGS sequence"/>
</dbReference>
<dbReference type="GO" id="GO:0034975">
    <property type="term" value="P:protein folding in endoplasmic reticulum"/>
    <property type="evidence" value="ECO:0007669"/>
    <property type="project" value="TreeGrafter"/>
</dbReference>
<dbReference type="STRING" id="38488.A0A4Y8CN33"/>
<dbReference type="OrthoDB" id="266334at2759"/>
<proteinExistence type="predicted"/>
<evidence type="ECO:0000313" key="8">
    <source>
        <dbReference type="EMBL" id="TEY39867.1"/>
    </source>
</evidence>
<feature type="region of interest" description="Disordered" evidence="5">
    <location>
        <begin position="565"/>
        <end position="638"/>
    </location>
</feature>
<dbReference type="Pfam" id="PF07738">
    <property type="entry name" value="Sad1_UNC"/>
    <property type="match status" value="1"/>
</dbReference>
<feature type="compositionally biased region" description="Low complexity" evidence="5">
    <location>
        <begin position="134"/>
        <end position="150"/>
    </location>
</feature>
<keyword evidence="6" id="KW-0732">Signal</keyword>
<organism evidence="8 9">
    <name type="scientific">Botryotinia calthae</name>
    <dbReference type="NCBI Taxonomy" id="38488"/>
    <lineage>
        <taxon>Eukaryota</taxon>
        <taxon>Fungi</taxon>
        <taxon>Dikarya</taxon>
        <taxon>Ascomycota</taxon>
        <taxon>Pezizomycotina</taxon>
        <taxon>Leotiomycetes</taxon>
        <taxon>Helotiales</taxon>
        <taxon>Sclerotiniaceae</taxon>
        <taxon>Botryotinia</taxon>
    </lineage>
</organism>
<dbReference type="SUPFAM" id="SSF49785">
    <property type="entry name" value="Galactose-binding domain-like"/>
    <property type="match status" value="1"/>
</dbReference>
<keyword evidence="3" id="KW-1133">Transmembrane helix</keyword>
<feature type="region of interest" description="Disordered" evidence="5">
    <location>
        <begin position="108"/>
        <end position="154"/>
    </location>
</feature>
<sequence>MVFACHRCIVATTALSFLFCLPNGIIASSVPTTASTGPIINVPNTTGTCEFRTINYITDVLPQQCLRSSWSNTDSPPTTKTDAIGAAGTLESKEIDVVTDTISNTPFSESVAQTNDETKITDETSRTSVIRLKSSSPSPDIPSPTASPTTVDEGELNDASFLSFEEWKKQTLEQAGQQDLNLGKRRSAEAARKRESEAFQNNLESLGDDGEIDLDFGAFRNGGAEQTSRTTEDKGVGSNKDSQEEKSGSGHRKEHRSKDAGKTCKERFSYASFDAGATVLKTHQGAKNSKAVLIENKDSYMLSECKTPNKFLVIELSEDIWIDTLVLANYEFFSSMLRTFRVSVSDRWPVKTDKWKDLGVYEARNSREIQAFLIENPQIWARYIRIEFLTHYGKEYYCPLSLVRVHGTRMLESWKDTEANNDDDEEADEDPEEGFVPEAVAEIIQTKSTEIQAVHVTASSQTKPTGLYTTRDVQREEMPMETNLKPPPTPTPTSLWKKPIAREFEMLSIQPLDLCYLSDAPEHILTSQAAVENESYNFKTTMKVPPSPEMISTAFTDNGITSSSLSFTRPSAQQTLSEDKASLASTSLTQETHESSKVIQDSSHSTIPTSSTTIIVNKSQDATSTNKTRGTNTSSGSASLPTIQESFFKAVSRRLQLLEANSTLSLKYIEEQSKMLREAFLRVEKRQLQKTTDFLENLNSTVLTELRVFRQQYDEIWQSTVISLESQREESRREILAISARLNILADEVVFQKRMSIIQSVLLLLCLGLVIFSRVSTAEPLSFSLHNRRSRVTSNITNMESPIDTPGYTSREREDYIGDAASPVNAWTGHHRRQPSDESVNSRSRSRGWGPPTPISTYSRSDNELTPPRSFDETTTNTMTGATTGTFSRLRRSITMKYQSSNPLLSASREHELLRTSSFGPSLRSHNSSPASFLSVSDAKERGVRDRNPTALASPPPSDIESHDPMDELNSTPTGIQHDALEGQSVDDIRESRSLLTPTQQEHVNEQINEQKPLPALPDGGPSP</sequence>
<protein>
    <recommendedName>
        <fullName evidence="7">SUN domain-containing protein</fullName>
    </recommendedName>
</protein>
<feature type="compositionally biased region" description="Polar residues" evidence="5">
    <location>
        <begin position="616"/>
        <end position="638"/>
    </location>
</feature>
<evidence type="ECO:0000256" key="2">
    <source>
        <dbReference type="ARBA" id="ARBA00022692"/>
    </source>
</evidence>
<evidence type="ECO:0000313" key="9">
    <source>
        <dbReference type="Proteomes" id="UP000297299"/>
    </source>
</evidence>
<feature type="signal peptide" evidence="6">
    <location>
        <begin position="1"/>
        <end position="27"/>
    </location>
</feature>
<keyword evidence="2" id="KW-0812">Transmembrane</keyword>
<feature type="compositionally biased region" description="Basic and acidic residues" evidence="5">
    <location>
        <begin position="186"/>
        <end position="197"/>
    </location>
</feature>
<reference evidence="8 9" key="1">
    <citation type="submission" date="2017-11" db="EMBL/GenBank/DDBJ databases">
        <title>Comparative genomics of Botrytis spp.</title>
        <authorList>
            <person name="Valero-Jimenez C.A."/>
            <person name="Tapia P."/>
            <person name="Veloso J."/>
            <person name="Silva-Moreno E."/>
            <person name="Staats M."/>
            <person name="Valdes J.H."/>
            <person name="Van Kan J.A.L."/>
        </authorList>
    </citation>
    <scope>NUCLEOTIDE SEQUENCE [LARGE SCALE GENOMIC DNA]</scope>
    <source>
        <strain evidence="8 9">MUCL2830</strain>
    </source>
</reference>
<name>A0A4Y8CN33_9HELO</name>
<feature type="compositionally biased region" description="Basic and acidic residues" evidence="5">
    <location>
        <begin position="116"/>
        <end position="125"/>
    </location>
</feature>
<accession>A0A4Y8CN33</accession>
<evidence type="ECO:0000259" key="7">
    <source>
        <dbReference type="PROSITE" id="PS51469"/>
    </source>
</evidence>
<gene>
    <name evidence="8" type="ORF">BOTCAL_0449g00040</name>
</gene>
<dbReference type="InterPro" id="IPR012919">
    <property type="entry name" value="SUN_dom"/>
</dbReference>